<dbReference type="EMBL" id="LR798307">
    <property type="protein sequence ID" value="CAB5222416.1"/>
    <property type="molecule type" value="Genomic_DNA"/>
</dbReference>
<accession>A0A6J7WWM9</accession>
<protein>
    <submittedName>
        <fullName evidence="1">Uncharacterized protein</fullName>
    </submittedName>
</protein>
<sequence length="147" mass="16462">MTDGLRENLTKVFMLPQPAVEWLVMVYDAIQVFDDVADGDPVAREDLNAAIWNTLVGMHQNAFFIGNSNHLTPLLATMILKWQASDTAERNKQADAKSFMWRAGYYDLILMAVSLVHGAGFATKHGHHVMALYGETLEDYLKEFGDA</sequence>
<proteinExistence type="predicted"/>
<organism evidence="1">
    <name type="scientific">uncultured Caudovirales phage</name>
    <dbReference type="NCBI Taxonomy" id="2100421"/>
    <lineage>
        <taxon>Viruses</taxon>
        <taxon>Duplodnaviria</taxon>
        <taxon>Heunggongvirae</taxon>
        <taxon>Uroviricota</taxon>
        <taxon>Caudoviricetes</taxon>
        <taxon>Peduoviridae</taxon>
        <taxon>Maltschvirus</taxon>
        <taxon>Maltschvirus maltsch</taxon>
    </lineage>
</organism>
<evidence type="ECO:0000313" key="1">
    <source>
        <dbReference type="EMBL" id="CAB5222416.1"/>
    </source>
</evidence>
<name>A0A6J7WWM9_9CAUD</name>
<reference evidence="1" key="1">
    <citation type="submission" date="2020-05" db="EMBL/GenBank/DDBJ databases">
        <authorList>
            <person name="Chiriac C."/>
            <person name="Salcher M."/>
            <person name="Ghai R."/>
            <person name="Kavagutti S V."/>
        </authorList>
    </citation>
    <scope>NUCLEOTIDE SEQUENCE</scope>
</reference>
<gene>
    <name evidence="1" type="ORF">UFOVP379_5</name>
</gene>